<proteinExistence type="predicted"/>
<name>A0RN72_CAMFF</name>
<dbReference type="PATRIC" id="fig|360106.6.peg.451"/>
<dbReference type="eggNOG" id="COG2931">
    <property type="taxonomic scope" value="Bacteria"/>
</dbReference>
<dbReference type="AlphaFoldDB" id="A0RN72"/>
<reference evidence="2" key="1">
    <citation type="submission" date="2006-11" db="EMBL/GenBank/DDBJ databases">
        <title>Sequence of Campylobacter fetus subsp. fetus 82-40.</title>
        <authorList>
            <person name="Fouts D.E."/>
            <person name="Nelson K.E."/>
        </authorList>
    </citation>
    <scope>NUCLEOTIDE SEQUENCE [LARGE SCALE GENOMIC DNA]</scope>
    <source>
        <strain evidence="2">82-40</strain>
    </source>
</reference>
<dbReference type="HOGENOM" id="CLU_006999_1_0_7"/>
<organism evidence="1 2">
    <name type="scientific">Campylobacter fetus subsp. fetus (strain 82-40)</name>
    <dbReference type="NCBI Taxonomy" id="360106"/>
    <lineage>
        <taxon>Bacteria</taxon>
        <taxon>Pseudomonadati</taxon>
        <taxon>Campylobacterota</taxon>
        <taxon>Epsilonproteobacteria</taxon>
        <taxon>Campylobacterales</taxon>
        <taxon>Campylobacteraceae</taxon>
        <taxon>Campylobacter</taxon>
    </lineage>
</organism>
<sequence>MLNKTDVSMLYITIMGMASEGDGNKYWLDYANNNSLGVSSLANIMLDSPGAAKFFGDSLLAGNEKDFVTKIYSIALGNTSDVDGINYWTKAITGGGEFTDSKGNVISVASLSKGDLIGAMINSMVNGGSAESKAIFEAKAAASDYFADATLGKDISGLDEGTTSKLISEINSASDLDKVKSEIDGLKESIDEAGLNKIALTTENDTITGTEGGDLISGVVGSLASENTLNAGDVIDGGAGSDILKVDLKSNFTGLDSSGVIKGVEKISLLNSGLISRTFDAKGIKDVQTLALNSEKGIEVKNLANIADIELTNLQAANFNVDSIYADKVLDGSADVQNLKVNGVGAKGASVAITADKIENLSLNATGKDSFLKDITSKDVSVKGNANITLEVKAGVNSLDASASSGKVSADLKAADVKTVKGGSGDDKFVVGTKVANVNVDGGAGNDELEINGAGTLKPTVANVEKVTLDATGALTLAMDNAKDVSELNIKGDKGAVTVVNSNISSLNFLSTAEGTNAVTIDSENLATINYKAATDAKAAAEASGKVNASEATNLTINLEANTKTTNTNAEVIAEKATSITLNVAEVKEAHDIKLSTPKATSLNVESKSVGGTKITAVNATDLDKLQNLNVVTDGKFDIATAATLKGISTINLSGENAKSQVDLSAVALGDAAAAQGIVLNASGLKGGLSTKSISTTGDIVANLNNTTGTVSLGSATTKTGNVTIAVNGATNSVNTGDLQATAGSVVVNAEGSNGAITVGNVTAASASINGGNSSGAMTVGNIATTSASITSGSGSTTIGTVVAGSVAIDLSSTLGDVAVGKITSDNVLFNGAKLKDNGTAGTITIDASTGANFVATVNGGLGKDALTVKGSATTETIKIAGDLGLGGTTPADQKLTLDLDASTKLSSLDISGLKGLGAATAIDLKNVVVDNKLIVDIKGNDAAETITVATPTATLTEIKLSGDLGGGENSISITPTAAAVALTTIDLSGLTFTGGSLSTTITLLAEHIKIATINGSLGADTITVKDENKAVTIDLGDDTARDIVDLSAVKTANATSDAKIAEDLISIANFNTGDSIKFKANIASYTNKGAIDGVTLKDAIASANGDVANSVYGFTWKGDTYLVFNTTNGSGSLTADDDQLVKLIGTSIDLDSLNASNTDIIFA</sequence>
<dbReference type="Proteomes" id="UP000000760">
    <property type="component" value="Chromosome"/>
</dbReference>
<protein>
    <submittedName>
        <fullName evidence="1">Surface array protein</fullName>
    </submittedName>
</protein>
<dbReference type="PRINTS" id="PR00313">
    <property type="entry name" value="CABNDNGRPT"/>
</dbReference>
<dbReference type="RefSeq" id="WP_011731827.1">
    <property type="nucleotide sequence ID" value="NC_008599.1"/>
</dbReference>
<dbReference type="KEGG" id="cff:CFF8240_0456"/>
<accession>A0RN72</accession>
<dbReference type="EMBL" id="CP000487">
    <property type="protein sequence ID" value="ABK83197.1"/>
    <property type="molecule type" value="Genomic_DNA"/>
</dbReference>
<gene>
    <name evidence="1" type="ordered locus">CFF8240_0456</name>
</gene>
<evidence type="ECO:0000313" key="2">
    <source>
        <dbReference type="Proteomes" id="UP000000760"/>
    </source>
</evidence>
<evidence type="ECO:0000313" key="1">
    <source>
        <dbReference type="EMBL" id="ABK83197.1"/>
    </source>
</evidence>